<gene>
    <name evidence="1" type="ORF">ACFQ1E_07875</name>
</gene>
<dbReference type="Proteomes" id="UP001596977">
    <property type="component" value="Unassembled WGS sequence"/>
</dbReference>
<dbReference type="SUPFAM" id="SSF52096">
    <property type="entry name" value="ClpP/crotonase"/>
    <property type="match status" value="1"/>
</dbReference>
<evidence type="ECO:0008006" key="3">
    <source>
        <dbReference type="Google" id="ProtNLM"/>
    </source>
</evidence>
<organism evidence="1 2">
    <name type="scientific">Sphingomonas canadensis</name>
    <dbReference type="NCBI Taxonomy" id="1219257"/>
    <lineage>
        <taxon>Bacteria</taxon>
        <taxon>Pseudomonadati</taxon>
        <taxon>Pseudomonadota</taxon>
        <taxon>Alphaproteobacteria</taxon>
        <taxon>Sphingomonadales</taxon>
        <taxon>Sphingomonadaceae</taxon>
        <taxon>Sphingomonas</taxon>
    </lineage>
</organism>
<protein>
    <recommendedName>
        <fullName evidence="3">Tail specific protease domain-containing protein</fullName>
    </recommendedName>
</protein>
<keyword evidence="2" id="KW-1185">Reference proteome</keyword>
<dbReference type="RefSeq" id="WP_264943622.1">
    <property type="nucleotide sequence ID" value="NZ_JAPDRA010000003.1"/>
</dbReference>
<evidence type="ECO:0000313" key="1">
    <source>
        <dbReference type="EMBL" id="MFD0946249.1"/>
    </source>
</evidence>
<dbReference type="Gene3D" id="3.90.226.10">
    <property type="entry name" value="2-enoyl-CoA Hydratase, Chain A, domain 1"/>
    <property type="match status" value="1"/>
</dbReference>
<dbReference type="InterPro" id="IPR029045">
    <property type="entry name" value="ClpP/crotonase-like_dom_sf"/>
</dbReference>
<comment type="caution">
    <text evidence="1">The sequence shown here is derived from an EMBL/GenBank/DDBJ whole genome shotgun (WGS) entry which is preliminary data.</text>
</comment>
<accession>A0ABW3H4K4</accession>
<evidence type="ECO:0000313" key="2">
    <source>
        <dbReference type="Proteomes" id="UP001596977"/>
    </source>
</evidence>
<name>A0ABW3H4K4_9SPHN</name>
<dbReference type="EMBL" id="JBHTJG010000003">
    <property type="protein sequence ID" value="MFD0946249.1"/>
    <property type="molecule type" value="Genomic_DNA"/>
</dbReference>
<reference evidence="2" key="1">
    <citation type="journal article" date="2019" name="Int. J. Syst. Evol. Microbiol.">
        <title>The Global Catalogue of Microorganisms (GCM) 10K type strain sequencing project: providing services to taxonomists for standard genome sequencing and annotation.</title>
        <authorList>
            <consortium name="The Broad Institute Genomics Platform"/>
            <consortium name="The Broad Institute Genome Sequencing Center for Infectious Disease"/>
            <person name="Wu L."/>
            <person name="Ma J."/>
        </authorList>
    </citation>
    <scope>NUCLEOTIDE SEQUENCE [LARGE SCALE GENOMIC DNA]</scope>
    <source>
        <strain evidence="2">CCUG 62982</strain>
    </source>
</reference>
<proteinExistence type="predicted"/>
<sequence>MKREDVKDWQAALRADASAFHDAILDSHPGPFDSENPGFGKTLERAYALALSRAKPGIGYREYYWAMTEFANAFDDGHLGVGDRGPGYKWDFIWPGFAVAYRGGAYVVAHSEGGAGMPAVGAVLEKCDGKRAAALAEEKLAPLVGRWSLTSTRERTAPRLFLRSDNPFRAPVRRCTFLQDGKRIAVKPDWQPIDSARRSKLIVAITGARANAGIGMEPLGAKGYAFNLGSFDTDPEADTTKALTALVAQTNARGDAVAEADLLLFDLRGNDGGSSGWMLQIAQAIWGKRYTDAKAEDGSYPDYRISDANIANYRGAYEDAKARGDAYATEWLARVVAAMEGAKAAGRPFWSARNPDAGPLPDAGPNRVKARVFVFTDSFCASACLDAVDLLTALGAIQVGQETSADTLYMDIRDQDLPSGVLRAWIPTKVYRGRARGSNMPATPLHRWTGSLEDTAGIRAWVAGLPAR</sequence>